<dbReference type="EMBL" id="BAABME010016838">
    <property type="protein sequence ID" value="GAA0147660.1"/>
    <property type="molecule type" value="Genomic_DNA"/>
</dbReference>
<dbReference type="AlphaFoldDB" id="A0AAV3P850"/>
<feature type="compositionally biased region" description="Basic and acidic residues" evidence="1">
    <location>
        <begin position="16"/>
        <end position="27"/>
    </location>
</feature>
<evidence type="ECO:0000313" key="3">
    <source>
        <dbReference type="Proteomes" id="UP001454036"/>
    </source>
</evidence>
<feature type="region of interest" description="Disordered" evidence="1">
    <location>
        <begin position="1"/>
        <end position="30"/>
    </location>
</feature>
<reference evidence="2 3" key="1">
    <citation type="submission" date="2024-01" db="EMBL/GenBank/DDBJ databases">
        <title>The complete chloroplast genome sequence of Lithospermum erythrorhizon: insights into the phylogenetic relationship among Boraginaceae species and the maternal lineages of purple gromwells.</title>
        <authorList>
            <person name="Okada T."/>
            <person name="Watanabe K."/>
        </authorList>
    </citation>
    <scope>NUCLEOTIDE SEQUENCE [LARGE SCALE GENOMIC DNA]</scope>
</reference>
<evidence type="ECO:0000256" key="1">
    <source>
        <dbReference type="SAM" id="MobiDB-lite"/>
    </source>
</evidence>
<evidence type="ECO:0000313" key="2">
    <source>
        <dbReference type="EMBL" id="GAA0147660.1"/>
    </source>
</evidence>
<proteinExistence type="predicted"/>
<accession>A0AAV3P850</accession>
<gene>
    <name evidence="2" type="ORF">LIER_36559</name>
</gene>
<dbReference type="Proteomes" id="UP001454036">
    <property type="component" value="Unassembled WGS sequence"/>
</dbReference>
<comment type="caution">
    <text evidence="2">The sequence shown here is derived from an EMBL/GenBank/DDBJ whole genome shotgun (WGS) entry which is preliminary data.</text>
</comment>
<name>A0AAV3P850_LITER</name>
<organism evidence="2 3">
    <name type="scientific">Lithospermum erythrorhizon</name>
    <name type="common">Purple gromwell</name>
    <name type="synonym">Lithospermum officinale var. erythrorhizon</name>
    <dbReference type="NCBI Taxonomy" id="34254"/>
    <lineage>
        <taxon>Eukaryota</taxon>
        <taxon>Viridiplantae</taxon>
        <taxon>Streptophyta</taxon>
        <taxon>Embryophyta</taxon>
        <taxon>Tracheophyta</taxon>
        <taxon>Spermatophyta</taxon>
        <taxon>Magnoliopsida</taxon>
        <taxon>eudicotyledons</taxon>
        <taxon>Gunneridae</taxon>
        <taxon>Pentapetalae</taxon>
        <taxon>asterids</taxon>
        <taxon>lamiids</taxon>
        <taxon>Boraginales</taxon>
        <taxon>Boraginaceae</taxon>
        <taxon>Boraginoideae</taxon>
        <taxon>Lithospermeae</taxon>
        <taxon>Lithospermum</taxon>
    </lineage>
</organism>
<keyword evidence="3" id="KW-1185">Reference proteome</keyword>
<sequence length="160" mass="17811">MPCPQTLNLTARGHTHQYDQGRPRGWMDQDEDDDINPRSMFKAASLALDFEAKICQARNQTAFQNPPPQHYSTQAPIPYNNSSPNIISATTPTSMTPTNYSQFQHAAIVKIMSSMQTCILLHGMSDNTNNALLEMAEEEGHLYEQVQFANGTAVVPYVPP</sequence>
<protein>
    <submittedName>
        <fullName evidence="2">Uncharacterized protein</fullName>
    </submittedName>
</protein>